<dbReference type="PANTHER" id="PTHR48090:SF7">
    <property type="entry name" value="RFBJ PROTEIN"/>
    <property type="match status" value="1"/>
</dbReference>
<dbReference type="Pfam" id="PF00535">
    <property type="entry name" value="Glycos_transf_2"/>
    <property type="match status" value="1"/>
</dbReference>
<accession>A0A2M8C5B6</accession>
<dbReference type="AlphaFoldDB" id="A0A2M8C5B6"/>
<dbReference type="PANTHER" id="PTHR48090">
    <property type="entry name" value="UNDECAPRENYL-PHOSPHATE 4-DEOXY-4-FORMAMIDO-L-ARABINOSE TRANSFERASE-RELATED"/>
    <property type="match status" value="1"/>
</dbReference>
<dbReference type="InterPro" id="IPR050256">
    <property type="entry name" value="Glycosyltransferase_2"/>
</dbReference>
<dbReference type="CDD" id="cd04179">
    <property type="entry name" value="DPM_DPG-synthase_like"/>
    <property type="match status" value="1"/>
</dbReference>
<dbReference type="Proteomes" id="UP000229421">
    <property type="component" value="Unassembled WGS sequence"/>
</dbReference>
<organism evidence="2 3">
    <name type="scientific">Candidatus Berkelbacteria bacterium CG_4_9_14_3_um_filter_39_23</name>
    <dbReference type="NCBI Taxonomy" id="1974508"/>
    <lineage>
        <taxon>Bacteria</taxon>
        <taxon>Candidatus Berkelbacteria</taxon>
    </lineage>
</organism>
<evidence type="ECO:0000259" key="1">
    <source>
        <dbReference type="Pfam" id="PF00535"/>
    </source>
</evidence>
<gene>
    <name evidence="2" type="ORF">CO101_02295</name>
</gene>
<dbReference type="InterPro" id="IPR001173">
    <property type="entry name" value="Glyco_trans_2-like"/>
</dbReference>
<dbReference type="Gene3D" id="3.90.550.10">
    <property type="entry name" value="Spore Coat Polysaccharide Biosynthesis Protein SpsA, Chain A"/>
    <property type="match status" value="1"/>
</dbReference>
<protein>
    <submittedName>
        <fullName evidence="2">Glycosyltransferase family 2 protein</fullName>
    </submittedName>
</protein>
<reference evidence="3" key="1">
    <citation type="submission" date="2017-09" db="EMBL/GenBank/DDBJ databases">
        <title>Depth-based differentiation of microbial function through sediment-hosted aquifers and enrichment of novel symbionts in the deep terrestrial subsurface.</title>
        <authorList>
            <person name="Probst A.J."/>
            <person name="Ladd B."/>
            <person name="Jarett J.K."/>
            <person name="Geller-Mcgrath D.E."/>
            <person name="Sieber C.M.K."/>
            <person name="Emerson J.B."/>
            <person name="Anantharaman K."/>
            <person name="Thomas B.C."/>
            <person name="Malmstrom R."/>
            <person name="Stieglmeier M."/>
            <person name="Klingl A."/>
            <person name="Woyke T."/>
            <person name="Ryan C.M."/>
            <person name="Banfield J.F."/>
        </authorList>
    </citation>
    <scope>NUCLEOTIDE SEQUENCE [LARGE SCALE GENOMIC DNA]</scope>
</reference>
<name>A0A2M8C5B6_9BACT</name>
<sequence length="227" mass="25175">MKTKSLAIVIPAFNEEKTISEVINGLPKKLPGISKIDVIVVDDGSKDKTGILAKRAGAKVLRHMINLGVGNAYKTGLKFTTKKYDIVATMDADGQHSPKDLVKIIQPIARNKADVVVGTRLKNPQGMPMVKLAGNWIMNFITYLFSGIWTTDSQSGFRAFSQKTLKLFRLKTGGYEICTEMFSEINKYGLKFKEIPIKVIYTKHSRSKGQSIANAVNIVTNLLKRNL</sequence>
<evidence type="ECO:0000313" key="2">
    <source>
        <dbReference type="EMBL" id="PJB51367.1"/>
    </source>
</evidence>
<feature type="domain" description="Glycosyltransferase 2-like" evidence="1">
    <location>
        <begin position="8"/>
        <end position="164"/>
    </location>
</feature>
<dbReference type="EMBL" id="PFTZ01000064">
    <property type="protein sequence ID" value="PJB51367.1"/>
    <property type="molecule type" value="Genomic_DNA"/>
</dbReference>
<evidence type="ECO:0000313" key="3">
    <source>
        <dbReference type="Proteomes" id="UP000229421"/>
    </source>
</evidence>
<proteinExistence type="predicted"/>
<dbReference type="InterPro" id="IPR029044">
    <property type="entry name" value="Nucleotide-diphossugar_trans"/>
</dbReference>
<keyword evidence="2" id="KW-0808">Transferase</keyword>
<dbReference type="SUPFAM" id="SSF53448">
    <property type="entry name" value="Nucleotide-diphospho-sugar transferases"/>
    <property type="match status" value="1"/>
</dbReference>
<comment type="caution">
    <text evidence="2">The sequence shown here is derived from an EMBL/GenBank/DDBJ whole genome shotgun (WGS) entry which is preliminary data.</text>
</comment>
<dbReference type="GO" id="GO:0016740">
    <property type="term" value="F:transferase activity"/>
    <property type="evidence" value="ECO:0007669"/>
    <property type="project" value="UniProtKB-KW"/>
</dbReference>